<evidence type="ECO:0000256" key="7">
    <source>
        <dbReference type="ARBA" id="ARBA00023098"/>
    </source>
</evidence>
<dbReference type="EC" id="5.3.3.1" evidence="11"/>
<feature type="domain" description="Glucose-methanol-choline oxidoreductase N-terminal" evidence="16">
    <location>
        <begin position="214"/>
        <end position="310"/>
    </location>
</feature>
<keyword evidence="7" id="KW-0443">Lipid metabolism</keyword>
<comment type="pathway">
    <text evidence="12">Steroid metabolism; cholesterol degradation.</text>
</comment>
<keyword evidence="6" id="KW-0560">Oxidoreductase</keyword>
<dbReference type="InterPro" id="IPR000172">
    <property type="entry name" value="GMC_OxRdtase_N"/>
</dbReference>
<keyword evidence="4" id="KW-0285">Flavoprotein</keyword>
<comment type="similarity">
    <text evidence="2">Belongs to the GMC oxidoreductase family.</text>
</comment>
<evidence type="ECO:0000256" key="2">
    <source>
        <dbReference type="ARBA" id="ARBA00010790"/>
    </source>
</evidence>
<protein>
    <recommendedName>
        <fullName evidence="14">Cholesterol oxidase</fullName>
        <ecNumber evidence="13">1.1.3.6</ecNumber>
        <ecNumber evidence="11">5.3.3.1</ecNumber>
    </recommendedName>
    <alternativeName>
        <fullName evidence="15">Cholesterol isomerase</fullName>
    </alternativeName>
</protein>
<evidence type="ECO:0000313" key="18">
    <source>
        <dbReference type="EMBL" id="ATL25116.1"/>
    </source>
</evidence>
<keyword evidence="10" id="KW-0413">Isomerase</keyword>
<evidence type="ECO:0000256" key="9">
    <source>
        <dbReference type="ARBA" id="ARBA00023221"/>
    </source>
</evidence>
<dbReference type="Pfam" id="PF00732">
    <property type="entry name" value="GMC_oxred_N"/>
    <property type="match status" value="1"/>
</dbReference>
<keyword evidence="19" id="KW-1185">Reference proteome</keyword>
<dbReference type="Gene3D" id="3.50.50.60">
    <property type="entry name" value="FAD/NAD(P)-binding domain"/>
    <property type="match status" value="3"/>
</dbReference>
<evidence type="ECO:0000256" key="4">
    <source>
        <dbReference type="ARBA" id="ARBA00022630"/>
    </source>
</evidence>
<dbReference type="GO" id="GO:0016995">
    <property type="term" value="F:cholesterol oxidase activity"/>
    <property type="evidence" value="ECO:0007669"/>
    <property type="project" value="UniProtKB-EC"/>
</dbReference>
<dbReference type="SUPFAM" id="SSF51905">
    <property type="entry name" value="FAD/NAD(P)-binding domain"/>
    <property type="match status" value="1"/>
</dbReference>
<dbReference type="PANTHER" id="PTHR47470">
    <property type="entry name" value="CHOLESTEROL OXIDASE"/>
    <property type="match status" value="1"/>
</dbReference>
<dbReference type="Pfam" id="PF13450">
    <property type="entry name" value="NAD_binding_8"/>
    <property type="match status" value="1"/>
</dbReference>
<comment type="cofactor">
    <cofactor evidence="1">
        <name>FAD</name>
        <dbReference type="ChEBI" id="CHEBI:57692"/>
    </cofactor>
</comment>
<dbReference type="EC" id="1.1.3.6" evidence="13"/>
<evidence type="ECO:0000313" key="19">
    <source>
        <dbReference type="Proteomes" id="UP000221011"/>
    </source>
</evidence>
<dbReference type="GO" id="GO:0050660">
    <property type="term" value="F:flavin adenine dinucleotide binding"/>
    <property type="evidence" value="ECO:0007669"/>
    <property type="project" value="InterPro"/>
</dbReference>
<evidence type="ECO:0000256" key="15">
    <source>
        <dbReference type="ARBA" id="ARBA00049778"/>
    </source>
</evidence>
<gene>
    <name evidence="18" type="ORF">KY5_0098c</name>
</gene>
<dbReference type="InterPro" id="IPR052542">
    <property type="entry name" value="Cholesterol_Oxidase"/>
</dbReference>
<dbReference type="InterPro" id="IPR036188">
    <property type="entry name" value="FAD/NAD-bd_sf"/>
</dbReference>
<keyword evidence="8" id="KW-1207">Sterol metabolism</keyword>
<accession>A0A291Q0U1</accession>
<evidence type="ECO:0000256" key="11">
    <source>
        <dbReference type="ARBA" id="ARBA00038856"/>
    </source>
</evidence>
<dbReference type="PANTHER" id="PTHR47470:SF1">
    <property type="entry name" value="FAD-DEPENDENT OXIDOREDUCTASE 2 FAD BINDING DOMAIN-CONTAINING PROTEIN"/>
    <property type="match status" value="1"/>
</dbReference>
<sequence length="805" mass="85913">MGRDGTATEHTATEHVDVLVVGSGFGGSVAAERLAQAGLGVVVMERGRDYPPGSFARTPAQAARAFWAPETGSYGLFDVWSFRHFDSVVASGLGGGSLIYANVLLRKDEHWFVERQQLPGGGYESWPVTRADLDPHYDAVERVLNPTPYPLEHPGYDDVPKARAMRTAADRLGLEHFLPPLAVSFAPEPGARPGIGLPIVEPDHGNLHGATRRTCRLCGECNIGCNEGAKNSLDFTYLSAARGHGADLRTGHEVRTIRPSARGGYEVDYLRRDPAPDGPPADCVPVRTLHCDRLVLAAGTYGTSGLLLRSRRHLPGIGAALGTRFSGNGDILSFAVRTKDAHDARPSSVAPSRGPVITSTIRLPDDLDGQDHSGCVPPGRGGYLQDGGYPAFVGWLVEAAALPRDAGRAGRFLLRQLAAHAVGDPDATAASLTGLLDDGVLSDTSLPLLGMGRDTPDGVLVLRRGTLDAEWSTAGSAQHYARVRAALRAVSEALGGRYADSPHWLLKRVITVHPCGGAPMGRNQREGVCDAFGEVYGHPGLYVMDAAAMPGPVGTNPALTVAALADRACTRLLEKRASGEAASPDAPVPSDAPVRVLDTYTQHSSVQFTETMTGDCVMGASDPRAARRSPAREPLRARLTLTIDDIDEFLARPDHPARADGWIEARGLGGRRPVTDGEVHVFGRGRTPDHRELRYRLFLTDDTGTARTLIGVKDLAPAGLGRLWPATTTLPCVLLEGHLSANEDRTEGMADIVAAGTLRISPPAFLRQLTTFRTTGPRAAATLARFHGFFLDELRRIYGPARLLG</sequence>
<evidence type="ECO:0000256" key="6">
    <source>
        <dbReference type="ARBA" id="ARBA00023002"/>
    </source>
</evidence>
<organism evidence="18 19">
    <name type="scientific">Streptomyces formicae</name>
    <dbReference type="NCBI Taxonomy" id="1616117"/>
    <lineage>
        <taxon>Bacteria</taxon>
        <taxon>Bacillati</taxon>
        <taxon>Actinomycetota</taxon>
        <taxon>Actinomycetes</taxon>
        <taxon>Kitasatosporales</taxon>
        <taxon>Streptomycetaceae</taxon>
        <taxon>Streptomyces</taxon>
    </lineage>
</organism>
<dbReference type="InterPro" id="IPR007867">
    <property type="entry name" value="GMC_OxRtase_C"/>
</dbReference>
<evidence type="ECO:0000259" key="16">
    <source>
        <dbReference type="Pfam" id="PF00732"/>
    </source>
</evidence>
<keyword evidence="3" id="KW-0153">Cholesterol metabolism</keyword>
<evidence type="ECO:0000256" key="12">
    <source>
        <dbReference type="ARBA" id="ARBA00049645"/>
    </source>
</evidence>
<evidence type="ECO:0000256" key="3">
    <source>
        <dbReference type="ARBA" id="ARBA00022548"/>
    </source>
</evidence>
<dbReference type="RefSeq" id="WP_098240271.1">
    <property type="nucleotide sequence ID" value="NZ_CP022685.1"/>
</dbReference>
<dbReference type="Gene3D" id="3.30.410.10">
    <property type="entry name" value="Cholesterol Oxidase, domain 2"/>
    <property type="match status" value="1"/>
</dbReference>
<reference evidence="18 19" key="1">
    <citation type="submission" date="2017-08" db="EMBL/GenBank/DDBJ databases">
        <title>Complete Genome Sequence of Streptomyces formicae KY5, the formicamycin producer.</title>
        <authorList>
            <person name="Holmes N.A."/>
            <person name="Devine R."/>
            <person name="Qin Z."/>
            <person name="Seipke R.F."/>
            <person name="Wilkinson B."/>
            <person name="Hutchings M.I."/>
        </authorList>
    </citation>
    <scope>NUCLEOTIDE SEQUENCE [LARGE SCALE GENOMIC DNA]</scope>
    <source>
        <strain evidence="18 19">KY5</strain>
    </source>
</reference>
<dbReference type="AlphaFoldDB" id="A0A291Q0U1"/>
<proteinExistence type="inferred from homology"/>
<dbReference type="GO" id="GO:0008203">
    <property type="term" value="P:cholesterol metabolic process"/>
    <property type="evidence" value="ECO:0007669"/>
    <property type="project" value="UniProtKB-KW"/>
</dbReference>
<name>A0A291Q0U1_9ACTN</name>
<evidence type="ECO:0000259" key="17">
    <source>
        <dbReference type="Pfam" id="PF05199"/>
    </source>
</evidence>
<dbReference type="Pfam" id="PF05199">
    <property type="entry name" value="GMC_oxred_C"/>
    <property type="match status" value="1"/>
</dbReference>
<feature type="domain" description="Glucose-methanol-choline oxidoreductase C-terminal" evidence="17">
    <location>
        <begin position="510"/>
        <end position="565"/>
    </location>
</feature>
<keyword evidence="5" id="KW-0274">FAD</keyword>
<keyword evidence="9" id="KW-0753">Steroid metabolism</keyword>
<evidence type="ECO:0000256" key="14">
    <source>
        <dbReference type="ARBA" id="ARBA00049744"/>
    </source>
</evidence>
<evidence type="ECO:0000256" key="1">
    <source>
        <dbReference type="ARBA" id="ARBA00001974"/>
    </source>
</evidence>
<dbReference type="GO" id="GO:0004769">
    <property type="term" value="F:steroid Delta-isomerase activity"/>
    <property type="evidence" value="ECO:0007669"/>
    <property type="project" value="UniProtKB-EC"/>
</dbReference>
<evidence type="ECO:0000256" key="8">
    <source>
        <dbReference type="ARBA" id="ARBA00023166"/>
    </source>
</evidence>
<evidence type="ECO:0000256" key="5">
    <source>
        <dbReference type="ARBA" id="ARBA00022827"/>
    </source>
</evidence>
<evidence type="ECO:0000256" key="13">
    <source>
        <dbReference type="ARBA" id="ARBA00049723"/>
    </source>
</evidence>
<dbReference type="Proteomes" id="UP000221011">
    <property type="component" value="Chromosome"/>
</dbReference>
<dbReference type="KEGG" id="sfk:KY5_0098c"/>
<dbReference type="EMBL" id="CP022685">
    <property type="protein sequence ID" value="ATL25116.1"/>
    <property type="molecule type" value="Genomic_DNA"/>
</dbReference>
<evidence type="ECO:0000256" key="10">
    <source>
        <dbReference type="ARBA" id="ARBA00023235"/>
    </source>
</evidence>